<protein>
    <submittedName>
        <fullName evidence="3">Uncharacterized protein YkwD</fullName>
    </submittedName>
</protein>
<evidence type="ECO:0000313" key="4">
    <source>
        <dbReference type="Proteomes" id="UP000540568"/>
    </source>
</evidence>
<evidence type="ECO:0000256" key="1">
    <source>
        <dbReference type="SAM" id="MobiDB-lite"/>
    </source>
</evidence>
<dbReference type="Pfam" id="PF00188">
    <property type="entry name" value="CAP"/>
    <property type="match status" value="1"/>
</dbReference>
<evidence type="ECO:0000313" key="3">
    <source>
        <dbReference type="EMBL" id="MBA8810353.1"/>
    </source>
</evidence>
<dbReference type="AlphaFoldDB" id="A0A7W3JCL3"/>
<dbReference type="Gene3D" id="3.40.33.10">
    <property type="entry name" value="CAP"/>
    <property type="match status" value="1"/>
</dbReference>
<organism evidence="3 4">
    <name type="scientific">Promicromonospora sukumoe</name>
    <dbReference type="NCBI Taxonomy" id="88382"/>
    <lineage>
        <taxon>Bacteria</taxon>
        <taxon>Bacillati</taxon>
        <taxon>Actinomycetota</taxon>
        <taxon>Actinomycetes</taxon>
        <taxon>Micrococcales</taxon>
        <taxon>Promicromonosporaceae</taxon>
        <taxon>Promicromonospora</taxon>
    </lineage>
</organism>
<keyword evidence="4" id="KW-1185">Reference proteome</keyword>
<dbReference type="RefSeq" id="WP_182619470.1">
    <property type="nucleotide sequence ID" value="NZ_BAAATF010000013.1"/>
</dbReference>
<comment type="caution">
    <text evidence="3">The sequence shown here is derived from an EMBL/GenBank/DDBJ whole genome shotgun (WGS) entry which is preliminary data.</text>
</comment>
<dbReference type="EMBL" id="JACGWV010000002">
    <property type="protein sequence ID" value="MBA8810353.1"/>
    <property type="molecule type" value="Genomic_DNA"/>
</dbReference>
<sequence length="285" mass="27439">MSPAPRPTSSVAQPGRAPRRAPARRLPGGGVPRAGVLARVALAVGVSASLTACAGLLDTGAEPMPAPGIAPGVVSVAMPVEHAPSADPTSVGAISGEHVQESAAVDVQAAPSESPSPGGDDEAAQGSGGGSGSEGGNGGGSGTGAGGGTGGGGGAGAPDLTDSVQYAQALEEAVNGHRTANGLAALAHDDCAYDVALERAQALIGQELAHAPLGPIFDLCPTSAVAENLAKGGWTPAEAAQGWMDSEGHRANILNGDLTRGAIACVPDGGDPAAPVMICAHVFLA</sequence>
<feature type="domain" description="SCP" evidence="2">
    <location>
        <begin position="172"/>
        <end position="273"/>
    </location>
</feature>
<feature type="region of interest" description="Disordered" evidence="1">
    <location>
        <begin position="102"/>
        <end position="160"/>
    </location>
</feature>
<gene>
    <name evidence="3" type="ORF">FHX71_004329</name>
</gene>
<dbReference type="InterPro" id="IPR014044">
    <property type="entry name" value="CAP_dom"/>
</dbReference>
<feature type="compositionally biased region" description="Gly residues" evidence="1">
    <location>
        <begin position="126"/>
        <end position="156"/>
    </location>
</feature>
<evidence type="ECO:0000259" key="2">
    <source>
        <dbReference type="Pfam" id="PF00188"/>
    </source>
</evidence>
<reference evidence="3 4" key="1">
    <citation type="submission" date="2020-07" db="EMBL/GenBank/DDBJ databases">
        <title>Sequencing the genomes of 1000 actinobacteria strains.</title>
        <authorList>
            <person name="Klenk H.-P."/>
        </authorList>
    </citation>
    <scope>NUCLEOTIDE SEQUENCE [LARGE SCALE GENOMIC DNA]</scope>
    <source>
        <strain evidence="3 4">DSM 44121</strain>
    </source>
</reference>
<accession>A0A7W3JCL3</accession>
<feature type="region of interest" description="Disordered" evidence="1">
    <location>
        <begin position="1"/>
        <end position="31"/>
    </location>
</feature>
<dbReference type="Proteomes" id="UP000540568">
    <property type="component" value="Unassembled WGS sequence"/>
</dbReference>
<dbReference type="SUPFAM" id="SSF55797">
    <property type="entry name" value="PR-1-like"/>
    <property type="match status" value="1"/>
</dbReference>
<dbReference type="CDD" id="cd05379">
    <property type="entry name" value="CAP_bacterial"/>
    <property type="match status" value="1"/>
</dbReference>
<name>A0A7W3JCL3_9MICO</name>
<proteinExistence type="predicted"/>
<dbReference type="InterPro" id="IPR035940">
    <property type="entry name" value="CAP_sf"/>
</dbReference>